<dbReference type="EMBL" id="JADNYJ010000089">
    <property type="protein sequence ID" value="KAF8887624.1"/>
    <property type="molecule type" value="Genomic_DNA"/>
</dbReference>
<comment type="caution">
    <text evidence="2">The sequence shown here is derived from an EMBL/GenBank/DDBJ whole genome shotgun (WGS) entry which is preliminary data.</text>
</comment>
<evidence type="ECO:0000313" key="2">
    <source>
        <dbReference type="EMBL" id="KAF8887624.1"/>
    </source>
</evidence>
<reference evidence="2" key="1">
    <citation type="submission" date="2020-11" db="EMBL/GenBank/DDBJ databases">
        <authorList>
            <consortium name="DOE Joint Genome Institute"/>
            <person name="Ahrendt S."/>
            <person name="Riley R."/>
            <person name="Andreopoulos W."/>
            <person name="LaButti K."/>
            <person name="Pangilinan J."/>
            <person name="Ruiz-duenas F.J."/>
            <person name="Barrasa J.M."/>
            <person name="Sanchez-Garcia M."/>
            <person name="Camarero S."/>
            <person name="Miyauchi S."/>
            <person name="Serrano A."/>
            <person name="Linde D."/>
            <person name="Babiker R."/>
            <person name="Drula E."/>
            <person name="Ayuso-Fernandez I."/>
            <person name="Pacheco R."/>
            <person name="Padilla G."/>
            <person name="Ferreira P."/>
            <person name="Barriuso J."/>
            <person name="Kellner H."/>
            <person name="Castanera R."/>
            <person name="Alfaro M."/>
            <person name="Ramirez L."/>
            <person name="Pisabarro A.G."/>
            <person name="Kuo A."/>
            <person name="Tritt A."/>
            <person name="Lipzen A."/>
            <person name="He G."/>
            <person name="Yan M."/>
            <person name="Ng V."/>
            <person name="Cullen D."/>
            <person name="Martin F."/>
            <person name="Rosso M.-N."/>
            <person name="Henrissat B."/>
            <person name="Hibbett D."/>
            <person name="Martinez A.T."/>
            <person name="Grigoriev I.V."/>
        </authorList>
    </citation>
    <scope>NUCLEOTIDE SEQUENCE</scope>
    <source>
        <strain evidence="2">AH 44721</strain>
    </source>
</reference>
<feature type="non-terminal residue" evidence="2">
    <location>
        <position position="302"/>
    </location>
</feature>
<organism evidence="2 3">
    <name type="scientific">Gymnopilus junonius</name>
    <name type="common">Spectacular rustgill mushroom</name>
    <name type="synonym">Gymnopilus spectabilis subsp. junonius</name>
    <dbReference type="NCBI Taxonomy" id="109634"/>
    <lineage>
        <taxon>Eukaryota</taxon>
        <taxon>Fungi</taxon>
        <taxon>Dikarya</taxon>
        <taxon>Basidiomycota</taxon>
        <taxon>Agaricomycotina</taxon>
        <taxon>Agaricomycetes</taxon>
        <taxon>Agaricomycetidae</taxon>
        <taxon>Agaricales</taxon>
        <taxon>Agaricineae</taxon>
        <taxon>Hymenogastraceae</taxon>
        <taxon>Gymnopilus</taxon>
    </lineage>
</organism>
<feature type="region of interest" description="Disordered" evidence="1">
    <location>
        <begin position="140"/>
        <end position="160"/>
    </location>
</feature>
<feature type="region of interest" description="Disordered" evidence="1">
    <location>
        <begin position="1"/>
        <end position="29"/>
    </location>
</feature>
<proteinExistence type="predicted"/>
<protein>
    <submittedName>
        <fullName evidence="2">Uncharacterized protein</fullName>
    </submittedName>
</protein>
<dbReference type="OrthoDB" id="3244156at2759"/>
<keyword evidence="3" id="KW-1185">Reference proteome</keyword>
<feature type="compositionally biased region" description="Pro residues" evidence="1">
    <location>
        <begin position="141"/>
        <end position="154"/>
    </location>
</feature>
<evidence type="ECO:0000313" key="3">
    <source>
        <dbReference type="Proteomes" id="UP000724874"/>
    </source>
</evidence>
<evidence type="ECO:0000256" key="1">
    <source>
        <dbReference type="SAM" id="MobiDB-lite"/>
    </source>
</evidence>
<dbReference type="AlphaFoldDB" id="A0A9P5NJP2"/>
<name>A0A9P5NJP2_GYMJU</name>
<accession>A0A9P5NJP2</accession>
<gene>
    <name evidence="2" type="ORF">CPB84DRAFT_1786729</name>
</gene>
<sequence length="302" mass="33003">MSPVSADPEYGSDYAQMNPPTPPPSDTSFNTYLSRISKVVKDINSLPWVMKERVTVDYYPERSKRRDEPKRHPAIAWRSEEYYRVEYEREAQAQAFGGGGEGDLADRMGGLGMSEASASAVRLITPRRAAVMDLDAEFDPTPRPTPLPAKPPNVAPSAPTTPSRFGFGGPFPPLPVYPPSAQLPITLLTRNANPLTPNPNPTMLPFDSTLFSNQAPPPPNNPMSTPDWDPSSACTQCAQYAEIFEVEDIAAQCECESSSANSTSQLLSPLNLRLSPSPPPFLNTANVFQQLPAPRTQTHPHL</sequence>
<dbReference type="Proteomes" id="UP000724874">
    <property type="component" value="Unassembled WGS sequence"/>
</dbReference>